<dbReference type="InterPro" id="IPR023631">
    <property type="entry name" value="Amidase_dom"/>
</dbReference>
<dbReference type="KEGG" id="msto:MSTO_38690"/>
<accession>A0A7I7QBG8</accession>
<dbReference type="SUPFAM" id="SSF75304">
    <property type="entry name" value="Amidase signature (AS) enzymes"/>
    <property type="match status" value="1"/>
</dbReference>
<dbReference type="Proteomes" id="UP000467130">
    <property type="component" value="Chromosome"/>
</dbReference>
<evidence type="ECO:0000313" key="2">
    <source>
        <dbReference type="EMBL" id="BBY23664.1"/>
    </source>
</evidence>
<organism evidence="2 3">
    <name type="scientific">Mycobacterium stomatepiae</name>
    <dbReference type="NCBI Taxonomy" id="470076"/>
    <lineage>
        <taxon>Bacteria</taxon>
        <taxon>Bacillati</taxon>
        <taxon>Actinomycetota</taxon>
        <taxon>Actinomycetes</taxon>
        <taxon>Mycobacteriales</taxon>
        <taxon>Mycobacteriaceae</taxon>
        <taxon>Mycobacterium</taxon>
        <taxon>Mycobacterium simiae complex</taxon>
    </lineage>
</organism>
<name>A0A7I7QBG8_9MYCO</name>
<evidence type="ECO:0000313" key="3">
    <source>
        <dbReference type="Proteomes" id="UP000467130"/>
    </source>
</evidence>
<dbReference type="PANTHER" id="PTHR11895:SF176">
    <property type="entry name" value="AMIDASE AMID-RELATED"/>
    <property type="match status" value="1"/>
</dbReference>
<sequence>MTTRLVADGRHTGVTPGKYSVGSVRVVNSVTAEHGGITRRGLLTAGLAAAAGTVAVTGLVTALPTTRATTPARTPRTIAEAGALLRSGRVTSVQLTRTALDAAAKLQPQINAFITVTTQQALDTAARLDAELARGADRGPLHGIPVVFKDLYSTAGVLTSVGSRVFAERVPAEDAAVVTKLVQAGAVSIGKTNLNEFAAGIDGKNVYYGDIHNPLRPDRSAGGSSSGTGAAVAAGIVAAGVGSDTGGSLRVPAAWNGVVGIRPTHGLVSLYGAFPRAPRFDVAGPLGRTVHDTAVMLAAMAGHDPRDPYSRPAPKSDYLADLDRGVAGLRIGLIEDFSLTGLDPDVEAAVRRVLPVLERLGARVTTVKIENLATMLDFTAAFTILRWEFAQAMRDVYGAAPDKSVFGPTVRADMEAAGKLTRADYDAATARRFSDAAPMRAALDEVDLLLTPTMPTVAPRLDTRSDEFVRGRRYTIPFTYADLPSISVPCGRGAQGLPVALQFASREFDEALLFRAAAEIERQTRDW</sequence>
<dbReference type="AlphaFoldDB" id="A0A7I7QBG8"/>
<dbReference type="GO" id="GO:0016740">
    <property type="term" value="F:transferase activity"/>
    <property type="evidence" value="ECO:0007669"/>
    <property type="project" value="UniProtKB-KW"/>
</dbReference>
<feature type="domain" description="Amidase" evidence="1">
    <location>
        <begin position="95"/>
        <end position="513"/>
    </location>
</feature>
<gene>
    <name evidence="2" type="primary">gatA_2</name>
    <name evidence="2" type="ORF">MSTO_38690</name>
</gene>
<dbReference type="InterPro" id="IPR036928">
    <property type="entry name" value="AS_sf"/>
</dbReference>
<dbReference type="InterPro" id="IPR006311">
    <property type="entry name" value="TAT_signal"/>
</dbReference>
<proteinExistence type="predicted"/>
<dbReference type="PROSITE" id="PS51318">
    <property type="entry name" value="TAT"/>
    <property type="match status" value="1"/>
</dbReference>
<evidence type="ECO:0000259" key="1">
    <source>
        <dbReference type="Pfam" id="PF01425"/>
    </source>
</evidence>
<protein>
    <submittedName>
        <fullName evidence="2">Glutamyl-tRNA(Gln) amidotransferase subunit A</fullName>
    </submittedName>
</protein>
<dbReference type="InterPro" id="IPR000120">
    <property type="entry name" value="Amidase"/>
</dbReference>
<dbReference type="PROSITE" id="PS00571">
    <property type="entry name" value="AMIDASES"/>
    <property type="match status" value="1"/>
</dbReference>
<dbReference type="EMBL" id="AP022587">
    <property type="protein sequence ID" value="BBY23664.1"/>
    <property type="molecule type" value="Genomic_DNA"/>
</dbReference>
<dbReference type="Gene3D" id="3.90.1300.10">
    <property type="entry name" value="Amidase signature (AS) domain"/>
    <property type="match status" value="1"/>
</dbReference>
<dbReference type="PANTHER" id="PTHR11895">
    <property type="entry name" value="TRANSAMIDASE"/>
    <property type="match status" value="1"/>
</dbReference>
<keyword evidence="3" id="KW-1185">Reference proteome</keyword>
<dbReference type="InterPro" id="IPR020556">
    <property type="entry name" value="Amidase_CS"/>
</dbReference>
<reference evidence="2 3" key="1">
    <citation type="journal article" date="2019" name="Emerg. Microbes Infect.">
        <title>Comprehensive subspecies identification of 175 nontuberculous mycobacteria species based on 7547 genomic profiles.</title>
        <authorList>
            <person name="Matsumoto Y."/>
            <person name="Kinjo T."/>
            <person name="Motooka D."/>
            <person name="Nabeya D."/>
            <person name="Jung N."/>
            <person name="Uechi K."/>
            <person name="Horii T."/>
            <person name="Iida T."/>
            <person name="Fujita J."/>
            <person name="Nakamura S."/>
        </authorList>
    </citation>
    <scope>NUCLEOTIDE SEQUENCE [LARGE SCALE GENOMIC DNA]</scope>
    <source>
        <strain evidence="2 3">JCM 17783</strain>
    </source>
</reference>
<dbReference type="Pfam" id="PF01425">
    <property type="entry name" value="Amidase"/>
    <property type="match status" value="1"/>
</dbReference>
<keyword evidence="2" id="KW-0808">Transferase</keyword>
<dbReference type="PIRSF" id="PIRSF001221">
    <property type="entry name" value="Amidase_fungi"/>
    <property type="match status" value="1"/>
</dbReference>